<dbReference type="eggNOG" id="COG1542">
    <property type="taxonomic scope" value="Bacteria"/>
</dbReference>
<reference evidence="1 2" key="1">
    <citation type="journal article" date="2009" name="J. Bacteriol.">
        <title>Complete and draft genome sequences of six members of the Aquificales.</title>
        <authorList>
            <person name="Reysenbach A.L."/>
            <person name="Hamamura N."/>
            <person name="Podar M."/>
            <person name="Griffiths E."/>
            <person name="Ferreira S."/>
            <person name="Hochstein R."/>
            <person name="Heidelberg J."/>
            <person name="Johnson J."/>
            <person name="Mead D."/>
            <person name="Pohorille A."/>
            <person name="Sarmiento M."/>
            <person name="Schweighofer K."/>
            <person name="Seshadri R."/>
            <person name="Voytek M.A."/>
        </authorList>
    </citation>
    <scope>NUCLEOTIDE SEQUENCE [LARGE SCALE GENOMIC DNA]</scope>
    <source>
        <strain evidence="2">Az-Fu1 / DSM 15241 / OCM 825</strain>
    </source>
</reference>
<evidence type="ECO:0000313" key="1">
    <source>
        <dbReference type="EMBL" id="ACN99235.1"/>
    </source>
</evidence>
<proteinExistence type="predicted"/>
<dbReference type="STRING" id="204536.SULAZ_0244"/>
<dbReference type="HOGENOM" id="CLU_1524359_0_0_0"/>
<name>C1DT03_SULAA</name>
<organism evidence="1 2">
    <name type="scientific">Sulfurihydrogenibium azorense (strain DSM 15241 / OCM 825 / Az-Fu1)</name>
    <dbReference type="NCBI Taxonomy" id="204536"/>
    <lineage>
        <taxon>Bacteria</taxon>
        <taxon>Pseudomonadati</taxon>
        <taxon>Aquificota</taxon>
        <taxon>Aquificia</taxon>
        <taxon>Aquificales</taxon>
        <taxon>Hydrogenothermaceae</taxon>
        <taxon>Sulfurihydrogenibium</taxon>
    </lineage>
</organism>
<dbReference type="EMBL" id="CP001229">
    <property type="protein sequence ID" value="ACN99235.1"/>
    <property type="molecule type" value="Genomic_DNA"/>
</dbReference>
<accession>C1DT03</accession>
<dbReference type="Proteomes" id="UP000001369">
    <property type="component" value="Chromosome"/>
</dbReference>
<dbReference type="KEGG" id="saf:SULAZ_0244"/>
<dbReference type="AlphaFoldDB" id="C1DT03"/>
<dbReference type="Pfam" id="PF04458">
    <property type="entry name" value="DUF505"/>
    <property type="match status" value="1"/>
</dbReference>
<dbReference type="InterPro" id="IPR007548">
    <property type="entry name" value="DUF505"/>
</dbReference>
<keyword evidence="2" id="KW-1185">Reference proteome</keyword>
<evidence type="ECO:0000313" key="2">
    <source>
        <dbReference type="Proteomes" id="UP000001369"/>
    </source>
</evidence>
<protein>
    <submittedName>
        <fullName evidence="1">Uncharacterized protein</fullName>
    </submittedName>
</protein>
<sequence>MIIKKEHALALLNAKHQEEKGLACQITIKAEEDPYIELELQNLMAQGNSPIEYVLTYWGRNLVCLLEEMINKGIIPHPSQWNESFRWIGSEVISMIESSIRSGDLTGDLIFDALKERGLAEEVHQEKKGWLKKINDYAKSIYEIYKNAKPRLEISKELANYIISIPPGPADVNSYL</sequence>
<gene>
    <name evidence="1" type="ordered locus">SULAZ_0244</name>
</gene>